<dbReference type="AlphaFoldDB" id="A0AAE0Y5T4"/>
<evidence type="ECO:0000313" key="2">
    <source>
        <dbReference type="Proteomes" id="UP001283361"/>
    </source>
</evidence>
<comment type="caution">
    <text evidence="1">The sequence shown here is derived from an EMBL/GenBank/DDBJ whole genome shotgun (WGS) entry which is preliminary data.</text>
</comment>
<dbReference type="Proteomes" id="UP001283361">
    <property type="component" value="Unassembled WGS sequence"/>
</dbReference>
<protein>
    <submittedName>
        <fullName evidence="1">Uncharacterized protein</fullName>
    </submittedName>
</protein>
<dbReference type="EMBL" id="JAWDGP010006887">
    <property type="protein sequence ID" value="KAK3733630.1"/>
    <property type="molecule type" value="Genomic_DNA"/>
</dbReference>
<keyword evidence="2" id="KW-1185">Reference proteome</keyword>
<evidence type="ECO:0000313" key="1">
    <source>
        <dbReference type="EMBL" id="KAK3733630.1"/>
    </source>
</evidence>
<organism evidence="1 2">
    <name type="scientific">Elysia crispata</name>
    <name type="common">lettuce slug</name>
    <dbReference type="NCBI Taxonomy" id="231223"/>
    <lineage>
        <taxon>Eukaryota</taxon>
        <taxon>Metazoa</taxon>
        <taxon>Spiralia</taxon>
        <taxon>Lophotrochozoa</taxon>
        <taxon>Mollusca</taxon>
        <taxon>Gastropoda</taxon>
        <taxon>Heterobranchia</taxon>
        <taxon>Euthyneura</taxon>
        <taxon>Panpulmonata</taxon>
        <taxon>Sacoglossa</taxon>
        <taxon>Placobranchoidea</taxon>
        <taxon>Plakobranchidae</taxon>
        <taxon>Elysia</taxon>
    </lineage>
</organism>
<proteinExistence type="predicted"/>
<reference evidence="1" key="1">
    <citation type="journal article" date="2023" name="G3 (Bethesda)">
        <title>A reference genome for the long-term kleptoplast-retaining sea slug Elysia crispata morphotype clarki.</title>
        <authorList>
            <person name="Eastman K.E."/>
            <person name="Pendleton A.L."/>
            <person name="Shaikh M.A."/>
            <person name="Suttiyut T."/>
            <person name="Ogas R."/>
            <person name="Tomko P."/>
            <person name="Gavelis G."/>
            <person name="Widhalm J.R."/>
            <person name="Wisecaver J.H."/>
        </authorList>
    </citation>
    <scope>NUCLEOTIDE SEQUENCE</scope>
    <source>
        <strain evidence="1">ECLA1</strain>
    </source>
</reference>
<gene>
    <name evidence="1" type="ORF">RRG08_063300</name>
</gene>
<sequence>MSTTSIDLMTLLSQVHDLFRLENLEPFCLMSTTSLDPMTPDLLVSCPQPPAQTTVVPAPQVITVDRSGQVKVTCRTTWSWL</sequence>
<name>A0AAE0Y5T4_9GAST</name>
<accession>A0AAE0Y5T4</accession>